<feature type="transmembrane region" description="Helical" evidence="1">
    <location>
        <begin position="27"/>
        <end position="46"/>
    </location>
</feature>
<evidence type="ECO:0000256" key="1">
    <source>
        <dbReference type="SAM" id="Phobius"/>
    </source>
</evidence>
<keyword evidence="1" id="KW-1133">Transmembrane helix</keyword>
<gene>
    <name evidence="2" type="ORF">D0T12_34470</name>
</gene>
<keyword evidence="1" id="KW-0472">Membrane</keyword>
<evidence type="ECO:0000313" key="3">
    <source>
        <dbReference type="Proteomes" id="UP000262882"/>
    </source>
</evidence>
<organism evidence="2 3">
    <name type="scientific">Actinomadura spongiicola</name>
    <dbReference type="NCBI Taxonomy" id="2303421"/>
    <lineage>
        <taxon>Bacteria</taxon>
        <taxon>Bacillati</taxon>
        <taxon>Actinomycetota</taxon>
        <taxon>Actinomycetes</taxon>
        <taxon>Streptosporangiales</taxon>
        <taxon>Thermomonosporaceae</taxon>
        <taxon>Actinomadura</taxon>
    </lineage>
</organism>
<evidence type="ECO:0000313" key="2">
    <source>
        <dbReference type="EMBL" id="RFS80978.1"/>
    </source>
</evidence>
<feature type="transmembrane region" description="Helical" evidence="1">
    <location>
        <begin position="58"/>
        <end position="77"/>
    </location>
</feature>
<proteinExistence type="predicted"/>
<name>A0A372G6F2_9ACTN</name>
<reference evidence="2 3" key="1">
    <citation type="submission" date="2018-08" db="EMBL/GenBank/DDBJ databases">
        <title>Actinomadura spongicola sp. nov., isolated from marine sponge Leucetta chagosensis.</title>
        <authorList>
            <person name="Li L."/>
            <person name="Lin H.W."/>
        </authorList>
    </citation>
    <scope>NUCLEOTIDE SEQUENCE [LARGE SCALE GENOMIC DNA]</scope>
    <source>
        <strain evidence="2 3">LHW52907</strain>
    </source>
</reference>
<protein>
    <submittedName>
        <fullName evidence="2">Uncharacterized protein</fullName>
    </submittedName>
</protein>
<keyword evidence="1" id="KW-0812">Transmembrane</keyword>
<accession>A0A372G6F2</accession>
<keyword evidence="3" id="KW-1185">Reference proteome</keyword>
<dbReference type="Proteomes" id="UP000262882">
    <property type="component" value="Unassembled WGS sequence"/>
</dbReference>
<sequence length="79" mass="8387">MPVDCHEQERHIQATPKGSISMPAHPLSLLVGGLITLAFIGMVAFIVRSTPVSSRARVLTATATLMASLPAVLFALYGR</sequence>
<comment type="caution">
    <text evidence="2">The sequence shown here is derived from an EMBL/GenBank/DDBJ whole genome shotgun (WGS) entry which is preliminary data.</text>
</comment>
<dbReference type="EMBL" id="QVNQ01000020">
    <property type="protein sequence ID" value="RFS80978.1"/>
    <property type="molecule type" value="Genomic_DNA"/>
</dbReference>
<dbReference type="AlphaFoldDB" id="A0A372G6F2"/>